<feature type="domain" description="N-acetyltransferase" evidence="2">
    <location>
        <begin position="66"/>
        <end position="228"/>
    </location>
</feature>
<keyword evidence="4" id="KW-1185">Reference proteome</keyword>
<dbReference type="EMBL" id="JAHVAH010000001">
    <property type="protein sequence ID" value="MBW0145219.1"/>
    <property type="molecule type" value="Genomic_DNA"/>
</dbReference>
<feature type="region of interest" description="Disordered" evidence="1">
    <location>
        <begin position="1"/>
        <end position="20"/>
    </location>
</feature>
<dbReference type="PANTHER" id="PTHR43792">
    <property type="entry name" value="GNAT FAMILY, PUTATIVE (AFU_ORTHOLOGUE AFUA_3G00765)-RELATED-RELATED"/>
    <property type="match status" value="1"/>
</dbReference>
<dbReference type="InterPro" id="IPR000182">
    <property type="entry name" value="GNAT_dom"/>
</dbReference>
<proteinExistence type="predicted"/>
<organism evidence="3 4">
    <name type="scientific">Sphingomicrobium clamense</name>
    <dbReference type="NCBI Taxonomy" id="2851013"/>
    <lineage>
        <taxon>Bacteria</taxon>
        <taxon>Pseudomonadati</taxon>
        <taxon>Pseudomonadota</taxon>
        <taxon>Alphaproteobacteria</taxon>
        <taxon>Sphingomonadales</taxon>
        <taxon>Sphingomonadaceae</taxon>
        <taxon>Sphingomicrobium</taxon>
    </lineage>
</organism>
<dbReference type="PANTHER" id="PTHR43792:SF16">
    <property type="entry name" value="N-ACETYLTRANSFERASE DOMAIN-CONTAINING PROTEIN"/>
    <property type="match status" value="1"/>
</dbReference>
<dbReference type="InterPro" id="IPR051531">
    <property type="entry name" value="N-acetyltransferase"/>
</dbReference>
<reference evidence="3 4" key="1">
    <citation type="submission" date="2021-07" db="EMBL/GenBank/DDBJ databases">
        <title>The draft genome sequence of Sphingomicrobium sp. B8.</title>
        <authorList>
            <person name="Mu L."/>
        </authorList>
    </citation>
    <scope>NUCLEOTIDE SEQUENCE [LARGE SCALE GENOMIC DNA]</scope>
    <source>
        <strain evidence="3 4">B8</strain>
    </source>
</reference>
<evidence type="ECO:0000313" key="3">
    <source>
        <dbReference type="EMBL" id="MBW0145219.1"/>
    </source>
</evidence>
<evidence type="ECO:0000256" key="1">
    <source>
        <dbReference type="SAM" id="MobiDB-lite"/>
    </source>
</evidence>
<name>A0ABS6V6M9_9SPHN</name>
<evidence type="ECO:0000259" key="2">
    <source>
        <dbReference type="PROSITE" id="PS51186"/>
    </source>
</evidence>
<sequence>MRSAYEGMQPVAPTGCRPDNDRGERILSMVDNKVSGMLAHAAMRDISKDVAKDLLFAECYVETERLFLRPVTMDDLPHYSAMLADPDAFTYSDRGPMGPDEAFTRLCRQVGHWALLDYGLFGVFEKGTKRFVGEVGFGDFNRELGQHFDRHPEACWTIRKEFQGRGYALEAAKAALHFTEDRLIATRTVAMVHHENMASIHIARKLGFRAYDERLYRGFRAILFAREY</sequence>
<dbReference type="Pfam" id="PF13302">
    <property type="entry name" value="Acetyltransf_3"/>
    <property type="match status" value="1"/>
</dbReference>
<accession>A0ABS6V6M9</accession>
<protein>
    <submittedName>
        <fullName evidence="3">GNAT family N-acetyltransferase</fullName>
    </submittedName>
</protein>
<dbReference type="PROSITE" id="PS51186">
    <property type="entry name" value="GNAT"/>
    <property type="match status" value="1"/>
</dbReference>
<gene>
    <name evidence="3" type="ORF">KTQ36_07910</name>
</gene>
<evidence type="ECO:0000313" key="4">
    <source>
        <dbReference type="Proteomes" id="UP000698028"/>
    </source>
</evidence>
<dbReference type="Proteomes" id="UP000698028">
    <property type="component" value="Unassembled WGS sequence"/>
</dbReference>
<dbReference type="RefSeq" id="WP_218633143.1">
    <property type="nucleotide sequence ID" value="NZ_JAHVAH010000001.1"/>
</dbReference>
<comment type="caution">
    <text evidence="3">The sequence shown here is derived from an EMBL/GenBank/DDBJ whole genome shotgun (WGS) entry which is preliminary data.</text>
</comment>